<dbReference type="Proteomes" id="UP000002943">
    <property type="component" value="Unassembled WGS sequence"/>
</dbReference>
<reference evidence="1 2" key="1">
    <citation type="journal article" date="2012" name="Int. J. Syst. Evol. Microbiol.">
        <title>Vibrio caribbeanicus sp. nov., isolated from the marine sponge Scleritoderma cyanea.</title>
        <authorList>
            <person name="Hoffmann M."/>
            <person name="Monday S.R."/>
            <person name="Allard M.W."/>
            <person name="Strain E.A."/>
            <person name="Whittaker P."/>
            <person name="Naum M."/>
            <person name="McCarthy P.J."/>
            <person name="Lopez J.V."/>
            <person name="Fischer M."/>
            <person name="Brown E.W."/>
        </authorList>
    </citation>
    <scope>NUCLEOTIDE SEQUENCE [LARGE SCALE GENOMIC DNA]</scope>
    <source>
        <strain evidence="1 2">ATCC BAA-2122</strain>
    </source>
</reference>
<dbReference type="STRING" id="796620.VIBC2010_19675"/>
<evidence type="ECO:0000313" key="2">
    <source>
        <dbReference type="Proteomes" id="UP000002943"/>
    </source>
</evidence>
<accession>E3BP98</accession>
<sequence length="56" mass="6597">MVCVSLTFKVVQPIIESKLKMLYLSQRLNLINENIDIYRTFNLVMLHFVDIMSSYA</sequence>
<dbReference type="AlphaFoldDB" id="E3BP98"/>
<protein>
    <submittedName>
        <fullName evidence="1">Uncharacterized protein</fullName>
    </submittedName>
</protein>
<proteinExistence type="predicted"/>
<evidence type="ECO:0000313" key="1">
    <source>
        <dbReference type="EMBL" id="EFP95230.1"/>
    </source>
</evidence>
<dbReference type="EMBL" id="AEIU01000099">
    <property type="protein sequence ID" value="EFP95230.1"/>
    <property type="molecule type" value="Genomic_DNA"/>
</dbReference>
<keyword evidence="2" id="KW-1185">Reference proteome</keyword>
<organism evidence="1 2">
    <name type="scientific">Vibrio caribbeanicus ATCC BAA-2122</name>
    <dbReference type="NCBI Taxonomy" id="796620"/>
    <lineage>
        <taxon>Bacteria</taxon>
        <taxon>Pseudomonadati</taxon>
        <taxon>Pseudomonadota</taxon>
        <taxon>Gammaproteobacteria</taxon>
        <taxon>Vibrionales</taxon>
        <taxon>Vibrionaceae</taxon>
        <taxon>Vibrio</taxon>
    </lineage>
</organism>
<gene>
    <name evidence="1" type="ORF">VIBC2010_19675</name>
</gene>
<comment type="caution">
    <text evidence="1">The sequence shown here is derived from an EMBL/GenBank/DDBJ whole genome shotgun (WGS) entry which is preliminary data.</text>
</comment>
<name>E3BP98_9VIBR</name>